<protein>
    <recommendedName>
        <fullName evidence="9">CWH43-like N-terminal domain-containing protein</fullName>
    </recommendedName>
</protein>
<feature type="domain" description="CWH43-like N-terminal" evidence="9">
    <location>
        <begin position="237"/>
        <end position="299"/>
    </location>
</feature>
<evidence type="ECO:0000256" key="6">
    <source>
        <dbReference type="ARBA" id="ARBA00023034"/>
    </source>
</evidence>
<evidence type="ECO:0000256" key="7">
    <source>
        <dbReference type="ARBA" id="ARBA00023136"/>
    </source>
</evidence>
<evidence type="ECO:0000313" key="11">
    <source>
        <dbReference type="WBParaSite" id="jg15481"/>
    </source>
</evidence>
<keyword evidence="5 8" id="KW-1133">Transmembrane helix</keyword>
<evidence type="ECO:0000256" key="5">
    <source>
        <dbReference type="ARBA" id="ARBA00022989"/>
    </source>
</evidence>
<feature type="transmembrane region" description="Helical" evidence="8">
    <location>
        <begin position="235"/>
        <end position="264"/>
    </location>
</feature>
<evidence type="ECO:0000313" key="10">
    <source>
        <dbReference type="Proteomes" id="UP000887574"/>
    </source>
</evidence>
<keyword evidence="7 8" id="KW-0472">Membrane</keyword>
<evidence type="ECO:0000256" key="1">
    <source>
        <dbReference type="ARBA" id="ARBA00004653"/>
    </source>
</evidence>
<dbReference type="InterPro" id="IPR019402">
    <property type="entry name" value="CWH43_N"/>
</dbReference>
<sequence>MHLLPRNCGHCVVAISKRNVSKSFMDGLNKAVELRQDIPEYKYITTFENVIFPPNGEMLLPPMPAEPVLNADIKEKKHAHTKRMIEVRGFEQIHTELIHKQFGLAVVSGGFMKLDHFNFIQERLNKTLRQINSLFGEQIRHGCHRRKASGHITEVEARAYLTYFNDRLPYKIEFVSHELLKKRRAMEEKLKVANKNKLGWDTVIKYNMQDCWRWLGHTTSCGGSQWLLERKSCSLFFKVLVFIIGGLPFSALIICIVLSLFLHWDEATRTHCNVNNWLPSVSAAVASYSPERYIWRLFIGGSETQ</sequence>
<proteinExistence type="inferred from homology"/>
<comment type="subcellular location">
    <subcellularLocation>
        <location evidence="1">Golgi apparatus membrane</location>
        <topology evidence="1">Multi-pass membrane protein</topology>
    </subcellularLocation>
</comment>
<dbReference type="PANTHER" id="PTHR12892:SF11">
    <property type="entry name" value="POST-GPI ATTACHMENT TO PROTEINS FACTOR 2"/>
    <property type="match status" value="1"/>
</dbReference>
<keyword evidence="6" id="KW-0333">Golgi apparatus</keyword>
<dbReference type="SUPFAM" id="SSF54686">
    <property type="entry name" value="Ribosomal protein L16p/L10e"/>
    <property type="match status" value="1"/>
</dbReference>
<comment type="similarity">
    <text evidence="2">Belongs to the PGAP2 family.</text>
</comment>
<dbReference type="WBParaSite" id="jg15481">
    <property type="protein sequence ID" value="jg15481"/>
    <property type="gene ID" value="jg15481"/>
</dbReference>
<dbReference type="Proteomes" id="UP000887574">
    <property type="component" value="Unplaced"/>
</dbReference>
<dbReference type="GO" id="GO:0005789">
    <property type="term" value="C:endoplasmic reticulum membrane"/>
    <property type="evidence" value="ECO:0007669"/>
    <property type="project" value="TreeGrafter"/>
</dbReference>
<dbReference type="InterPro" id="IPR036920">
    <property type="entry name" value="Ribosomal_uL16_sf"/>
</dbReference>
<name>A0A915D539_9BILA</name>
<organism evidence="10 11">
    <name type="scientific">Ditylenchus dipsaci</name>
    <dbReference type="NCBI Taxonomy" id="166011"/>
    <lineage>
        <taxon>Eukaryota</taxon>
        <taxon>Metazoa</taxon>
        <taxon>Ecdysozoa</taxon>
        <taxon>Nematoda</taxon>
        <taxon>Chromadorea</taxon>
        <taxon>Rhabditida</taxon>
        <taxon>Tylenchina</taxon>
        <taxon>Tylenchomorpha</taxon>
        <taxon>Sphaerularioidea</taxon>
        <taxon>Anguinidae</taxon>
        <taxon>Anguininae</taxon>
        <taxon>Ditylenchus</taxon>
    </lineage>
</organism>
<evidence type="ECO:0000256" key="8">
    <source>
        <dbReference type="SAM" id="Phobius"/>
    </source>
</evidence>
<dbReference type="GO" id="GO:0005840">
    <property type="term" value="C:ribosome"/>
    <property type="evidence" value="ECO:0007669"/>
    <property type="project" value="InterPro"/>
</dbReference>
<dbReference type="GO" id="GO:0006506">
    <property type="term" value="P:GPI anchor biosynthetic process"/>
    <property type="evidence" value="ECO:0007669"/>
    <property type="project" value="UniProtKB-KW"/>
</dbReference>
<evidence type="ECO:0000259" key="9">
    <source>
        <dbReference type="Pfam" id="PF10277"/>
    </source>
</evidence>
<evidence type="ECO:0000256" key="3">
    <source>
        <dbReference type="ARBA" id="ARBA00022502"/>
    </source>
</evidence>
<dbReference type="Pfam" id="PF10277">
    <property type="entry name" value="Frag1"/>
    <property type="match status" value="1"/>
</dbReference>
<dbReference type="GO" id="GO:0006412">
    <property type="term" value="P:translation"/>
    <property type="evidence" value="ECO:0007669"/>
    <property type="project" value="InterPro"/>
</dbReference>
<evidence type="ECO:0000256" key="2">
    <source>
        <dbReference type="ARBA" id="ARBA00007414"/>
    </source>
</evidence>
<accession>A0A915D539</accession>
<evidence type="ECO:0000256" key="4">
    <source>
        <dbReference type="ARBA" id="ARBA00022692"/>
    </source>
</evidence>
<keyword evidence="10" id="KW-1185">Reference proteome</keyword>
<dbReference type="AlphaFoldDB" id="A0A915D539"/>
<reference evidence="11" key="1">
    <citation type="submission" date="2022-11" db="UniProtKB">
        <authorList>
            <consortium name="WormBaseParasite"/>
        </authorList>
    </citation>
    <scope>IDENTIFICATION</scope>
</reference>
<dbReference type="PANTHER" id="PTHR12892">
    <property type="entry name" value="FGF RECEPTOR ACTIVATING PROTEIN 1"/>
    <property type="match status" value="1"/>
</dbReference>
<keyword evidence="3" id="KW-0337">GPI-anchor biosynthesis</keyword>
<dbReference type="GO" id="GO:0003735">
    <property type="term" value="F:structural constituent of ribosome"/>
    <property type="evidence" value="ECO:0007669"/>
    <property type="project" value="InterPro"/>
</dbReference>
<dbReference type="InterPro" id="IPR039545">
    <property type="entry name" value="PGAP2"/>
</dbReference>
<dbReference type="GO" id="GO:0000139">
    <property type="term" value="C:Golgi membrane"/>
    <property type="evidence" value="ECO:0007669"/>
    <property type="project" value="UniProtKB-SubCell"/>
</dbReference>
<keyword evidence="4 8" id="KW-0812">Transmembrane</keyword>